<organism evidence="6 7">
    <name type="scientific">Reinekea marina</name>
    <dbReference type="NCBI Taxonomy" id="1310421"/>
    <lineage>
        <taxon>Bacteria</taxon>
        <taxon>Pseudomonadati</taxon>
        <taxon>Pseudomonadota</taxon>
        <taxon>Gammaproteobacteria</taxon>
        <taxon>Oceanospirillales</taxon>
        <taxon>Saccharospirillaceae</taxon>
        <taxon>Reinekea</taxon>
    </lineage>
</organism>
<dbReference type="PANTHER" id="PTHR35936">
    <property type="entry name" value="MEMBRANE-BOUND LYTIC MUREIN TRANSGLYCOSYLASE F"/>
    <property type="match status" value="1"/>
</dbReference>
<dbReference type="InterPro" id="IPR018313">
    <property type="entry name" value="SBP_3_CS"/>
</dbReference>
<dbReference type="PANTHER" id="PTHR35936:SF17">
    <property type="entry name" value="ARGININE-BINDING EXTRACELLULAR PROTEIN ARTP"/>
    <property type="match status" value="1"/>
</dbReference>
<comment type="similarity">
    <text evidence="2 4">Belongs to the bacterial solute-binding protein 3 family.</text>
</comment>
<gene>
    <name evidence="6" type="ORF">ACFOND_08790</name>
</gene>
<dbReference type="InterPro" id="IPR001638">
    <property type="entry name" value="Solute-binding_3/MltF_N"/>
</dbReference>
<proteinExistence type="inferred from homology"/>
<evidence type="ECO:0000259" key="5">
    <source>
        <dbReference type="SMART" id="SM00062"/>
    </source>
</evidence>
<evidence type="ECO:0000256" key="1">
    <source>
        <dbReference type="ARBA" id="ARBA00004196"/>
    </source>
</evidence>
<comment type="caution">
    <text evidence="6">The sequence shown here is derived from an EMBL/GenBank/DDBJ whole genome shotgun (WGS) entry which is preliminary data.</text>
</comment>
<keyword evidence="3" id="KW-0732">Signal</keyword>
<comment type="subcellular location">
    <subcellularLocation>
        <location evidence="1">Cell envelope</location>
    </subcellularLocation>
</comment>
<protein>
    <submittedName>
        <fullName evidence="6">Transporter substrate-binding domain-containing protein</fullName>
    </submittedName>
</protein>
<dbReference type="SMART" id="SM00062">
    <property type="entry name" value="PBPb"/>
    <property type="match status" value="1"/>
</dbReference>
<feature type="domain" description="Solute-binding protein family 3/N-terminal" evidence="5">
    <location>
        <begin position="36"/>
        <end position="258"/>
    </location>
</feature>
<dbReference type="RefSeq" id="WP_290279972.1">
    <property type="nucleotide sequence ID" value="NZ_JAUFQI010000001.1"/>
</dbReference>
<evidence type="ECO:0000256" key="2">
    <source>
        <dbReference type="ARBA" id="ARBA00010333"/>
    </source>
</evidence>
<accession>A0ABV7WSC3</accession>
<evidence type="ECO:0000313" key="7">
    <source>
        <dbReference type="Proteomes" id="UP001595710"/>
    </source>
</evidence>
<reference evidence="7" key="1">
    <citation type="journal article" date="2019" name="Int. J. Syst. Evol. Microbiol.">
        <title>The Global Catalogue of Microorganisms (GCM) 10K type strain sequencing project: providing services to taxonomists for standard genome sequencing and annotation.</title>
        <authorList>
            <consortium name="The Broad Institute Genomics Platform"/>
            <consortium name="The Broad Institute Genome Sequencing Center for Infectious Disease"/>
            <person name="Wu L."/>
            <person name="Ma J."/>
        </authorList>
    </citation>
    <scope>NUCLEOTIDE SEQUENCE [LARGE SCALE GENOMIC DNA]</scope>
    <source>
        <strain evidence="7">CECT 8288</strain>
    </source>
</reference>
<dbReference type="Proteomes" id="UP001595710">
    <property type="component" value="Unassembled WGS sequence"/>
</dbReference>
<dbReference type="SUPFAM" id="SSF53850">
    <property type="entry name" value="Periplasmic binding protein-like II"/>
    <property type="match status" value="1"/>
</dbReference>
<dbReference type="PROSITE" id="PS01039">
    <property type="entry name" value="SBP_BACTERIAL_3"/>
    <property type="match status" value="1"/>
</dbReference>
<evidence type="ECO:0000256" key="3">
    <source>
        <dbReference type="ARBA" id="ARBA00022729"/>
    </source>
</evidence>
<dbReference type="Pfam" id="PF00497">
    <property type="entry name" value="SBP_bac_3"/>
    <property type="match status" value="1"/>
</dbReference>
<name>A0ABV7WSC3_9GAMM</name>
<dbReference type="EMBL" id="JBHRYN010000011">
    <property type="protein sequence ID" value="MFC3701731.1"/>
    <property type="molecule type" value="Genomic_DNA"/>
</dbReference>
<sequence>MKKSIVITSVAVIAILGAAAGWWYSSNQIAPLEYTTVKIGVDAPYPPYEFFDSNGELTGFEVELGNSMCSYLNIKCEWVVTPWDSIIDDLNAGKFDMIMSSMSIESERKKLVDFSDPYYSTPSVYFARKGDFFEGTSVSDLKGKKVAVQSGTLQYKHLVEEYGDNITILTFDGWDGVSASFRSGEADVVLTDYPQWEGEFMLEGVYEVIGEPLQIGDGVGIAFRKSDENLRKAMNKALDNAKTYGDFQRFRRKYFFYDIMVK</sequence>
<evidence type="ECO:0000313" key="6">
    <source>
        <dbReference type="EMBL" id="MFC3701731.1"/>
    </source>
</evidence>
<evidence type="ECO:0000256" key="4">
    <source>
        <dbReference type="RuleBase" id="RU003744"/>
    </source>
</evidence>
<keyword evidence="7" id="KW-1185">Reference proteome</keyword>
<dbReference type="Gene3D" id="3.40.190.10">
    <property type="entry name" value="Periplasmic binding protein-like II"/>
    <property type="match status" value="2"/>
</dbReference>